<reference evidence="3" key="2">
    <citation type="submission" date="2020-09" db="EMBL/GenBank/DDBJ databases">
        <authorList>
            <person name="Sun Q."/>
            <person name="Zhou Y."/>
        </authorList>
    </citation>
    <scope>NUCLEOTIDE SEQUENCE</scope>
    <source>
        <strain evidence="3">CGMCC 1.15388</strain>
    </source>
</reference>
<sequence>MPSTRSPSDRERALKHQGALREERGAATAEFVMVSALLVLLTMMILQLAFLVHVRNTLIDAASTGARLGVLHDRTAQDGAERTAELISGSITAAHAEDISYEYVPSGEGRSLRITVRTQVPLLGPYLGAGELEVSGNAYEFD</sequence>
<keyword evidence="1" id="KW-0812">Transmembrane</keyword>
<comment type="caution">
    <text evidence="3">The sequence shown here is derived from an EMBL/GenBank/DDBJ whole genome shotgun (WGS) entry which is preliminary data.</text>
</comment>
<proteinExistence type="predicted"/>
<evidence type="ECO:0000256" key="1">
    <source>
        <dbReference type="SAM" id="Phobius"/>
    </source>
</evidence>
<name>A0A917ELV6_9MICC</name>
<keyword evidence="4" id="KW-1185">Reference proteome</keyword>
<organism evidence="3 4">
    <name type="scientific">Nesterenkonia cremea</name>
    <dbReference type="NCBI Taxonomy" id="1882340"/>
    <lineage>
        <taxon>Bacteria</taxon>
        <taxon>Bacillati</taxon>
        <taxon>Actinomycetota</taxon>
        <taxon>Actinomycetes</taxon>
        <taxon>Micrococcales</taxon>
        <taxon>Micrococcaceae</taxon>
        <taxon>Nesterenkonia</taxon>
    </lineage>
</organism>
<dbReference type="RefSeq" id="WP_188682587.1">
    <property type="nucleotide sequence ID" value="NZ_BMIS01000002.1"/>
</dbReference>
<protein>
    <recommendedName>
        <fullName evidence="2">TadE-like domain-containing protein</fullName>
    </recommendedName>
</protein>
<keyword evidence="1" id="KW-0472">Membrane</keyword>
<accession>A0A917ELV6</accession>
<reference evidence="3" key="1">
    <citation type="journal article" date="2014" name="Int. J. Syst. Evol. Microbiol.">
        <title>Complete genome sequence of Corynebacterium casei LMG S-19264T (=DSM 44701T), isolated from a smear-ripened cheese.</title>
        <authorList>
            <consortium name="US DOE Joint Genome Institute (JGI-PGF)"/>
            <person name="Walter F."/>
            <person name="Albersmeier A."/>
            <person name="Kalinowski J."/>
            <person name="Ruckert C."/>
        </authorList>
    </citation>
    <scope>NUCLEOTIDE SEQUENCE</scope>
    <source>
        <strain evidence="3">CGMCC 1.15388</strain>
    </source>
</reference>
<evidence type="ECO:0000313" key="3">
    <source>
        <dbReference type="EMBL" id="GGE61333.1"/>
    </source>
</evidence>
<feature type="domain" description="TadE-like" evidence="2">
    <location>
        <begin position="25"/>
        <end position="67"/>
    </location>
</feature>
<dbReference type="Proteomes" id="UP000633136">
    <property type="component" value="Unassembled WGS sequence"/>
</dbReference>
<feature type="transmembrane region" description="Helical" evidence="1">
    <location>
        <begin position="31"/>
        <end position="52"/>
    </location>
</feature>
<dbReference type="InterPro" id="IPR012495">
    <property type="entry name" value="TadE-like_dom"/>
</dbReference>
<evidence type="ECO:0000313" key="4">
    <source>
        <dbReference type="Proteomes" id="UP000633136"/>
    </source>
</evidence>
<evidence type="ECO:0000259" key="2">
    <source>
        <dbReference type="Pfam" id="PF07811"/>
    </source>
</evidence>
<dbReference type="EMBL" id="BMIS01000002">
    <property type="protein sequence ID" value="GGE61333.1"/>
    <property type="molecule type" value="Genomic_DNA"/>
</dbReference>
<keyword evidence="1" id="KW-1133">Transmembrane helix</keyword>
<gene>
    <name evidence="3" type="ORF">GCM10011401_05290</name>
</gene>
<dbReference type="AlphaFoldDB" id="A0A917ELV6"/>
<dbReference type="Pfam" id="PF07811">
    <property type="entry name" value="TadE"/>
    <property type="match status" value="1"/>
</dbReference>